<dbReference type="EMBL" id="BAABGA010000082">
    <property type="protein sequence ID" value="GAA4466838.1"/>
    <property type="molecule type" value="Genomic_DNA"/>
</dbReference>
<proteinExistence type="predicted"/>
<protein>
    <recommendedName>
        <fullName evidence="4">MacB-like periplasmic core domain protein</fullName>
    </recommendedName>
</protein>
<keyword evidence="3" id="KW-1185">Reference proteome</keyword>
<gene>
    <name evidence="2" type="ORF">GCM10023156_56170</name>
</gene>
<dbReference type="Proteomes" id="UP001500840">
    <property type="component" value="Unassembled WGS sequence"/>
</dbReference>
<evidence type="ECO:0000256" key="1">
    <source>
        <dbReference type="SAM" id="Phobius"/>
    </source>
</evidence>
<name>A0ABP8NGZ4_9BACT</name>
<comment type="caution">
    <text evidence="2">The sequence shown here is derived from an EMBL/GenBank/DDBJ whole genome shotgun (WGS) entry which is preliminary data.</text>
</comment>
<reference evidence="3" key="1">
    <citation type="journal article" date="2019" name="Int. J. Syst. Evol. Microbiol.">
        <title>The Global Catalogue of Microorganisms (GCM) 10K type strain sequencing project: providing services to taxonomists for standard genome sequencing and annotation.</title>
        <authorList>
            <consortium name="The Broad Institute Genomics Platform"/>
            <consortium name="The Broad Institute Genome Sequencing Center for Infectious Disease"/>
            <person name="Wu L."/>
            <person name="Ma J."/>
        </authorList>
    </citation>
    <scope>NUCLEOTIDE SEQUENCE [LARGE SCALE GENOMIC DNA]</scope>
    <source>
        <strain evidence="3">JCM 17759</strain>
    </source>
</reference>
<dbReference type="RefSeq" id="WP_345327034.1">
    <property type="nucleotide sequence ID" value="NZ_BAABGA010000082.1"/>
</dbReference>
<accession>A0ABP8NGZ4</accession>
<feature type="transmembrane region" description="Helical" evidence="1">
    <location>
        <begin position="449"/>
        <end position="471"/>
    </location>
</feature>
<evidence type="ECO:0008006" key="4">
    <source>
        <dbReference type="Google" id="ProtNLM"/>
    </source>
</evidence>
<keyword evidence="1" id="KW-1133">Transmembrane helix</keyword>
<keyword evidence="1" id="KW-0472">Membrane</keyword>
<keyword evidence="1" id="KW-0812">Transmembrane</keyword>
<evidence type="ECO:0000313" key="3">
    <source>
        <dbReference type="Proteomes" id="UP001500840"/>
    </source>
</evidence>
<sequence length="495" mass="54056">MTQPPDKIVFQEESSITLRPGGWRHTATNVEDATKIDRLGKWLWVWGIVGVLSAGLFPRSLDAQSELLQAAGFDSPRIEQLYPADDDESIGELAKLIYRINRLNRSSIEKSLSSETPSSLRGPAIGLGQVVAFEGAVVKVQSLKVPARLVEFLEMRQLDLVTVETGEQGERRAVEVITSGLPATVRSGDQIAALGVVVETKPDSGGDGNVVEAIAALPLQWFPANPEKVGWQLLAQQGVSLGELSGVASRNRQPLSSDDTELFYSMLAAADRIAKLPAAERVAAKPVEPIALLKTPEAFTADWLRMEVEVVQVTRISVTEPARIKQLGADHYYQVDAMGDLGNVKVQIDSGRDAAGDGPVFQNRYPISLVFKTLPTFLQNKLRAEGKSEAIVADLTVLVAADAFFFRLWSYPTAYMQRFGGGDQFGPLLIGADMINREPTEADPVGVSIFGWIAAVAVGVGMLAILFWNVVTGRRDREVQRQRKEREADELRLPQ</sequence>
<organism evidence="2 3">
    <name type="scientific">Novipirellula rosea</name>
    <dbReference type="NCBI Taxonomy" id="1031540"/>
    <lineage>
        <taxon>Bacteria</taxon>
        <taxon>Pseudomonadati</taxon>
        <taxon>Planctomycetota</taxon>
        <taxon>Planctomycetia</taxon>
        <taxon>Pirellulales</taxon>
        <taxon>Pirellulaceae</taxon>
        <taxon>Novipirellula</taxon>
    </lineage>
</organism>
<evidence type="ECO:0000313" key="2">
    <source>
        <dbReference type="EMBL" id="GAA4466838.1"/>
    </source>
</evidence>